<dbReference type="PROSITE" id="PS50943">
    <property type="entry name" value="HTH_CROC1"/>
    <property type="match status" value="1"/>
</dbReference>
<dbReference type="PANTHER" id="PTHR40661">
    <property type="match status" value="1"/>
</dbReference>
<accession>A0A5S5C753</accession>
<feature type="domain" description="HTH cro/C1-type" evidence="5">
    <location>
        <begin position="11"/>
        <end position="66"/>
    </location>
</feature>
<dbReference type="EMBL" id="VNHU01000003">
    <property type="protein sequence ID" value="TYP75009.1"/>
    <property type="molecule type" value="Genomic_DNA"/>
</dbReference>
<gene>
    <name evidence="6" type="ORF">BD809_10371</name>
</gene>
<keyword evidence="2" id="KW-0238">DNA-binding</keyword>
<evidence type="ECO:0000256" key="4">
    <source>
        <dbReference type="SAM" id="MobiDB-lite"/>
    </source>
</evidence>
<evidence type="ECO:0000259" key="5">
    <source>
        <dbReference type="PROSITE" id="PS50943"/>
    </source>
</evidence>
<dbReference type="SMART" id="SM00530">
    <property type="entry name" value="HTH_XRE"/>
    <property type="match status" value="1"/>
</dbReference>
<dbReference type="PANTHER" id="PTHR40661:SF3">
    <property type="entry name" value="FELS-1 PROPHAGE TRANSCRIPTIONAL REGULATOR"/>
    <property type="match status" value="1"/>
</dbReference>
<evidence type="ECO:0000256" key="1">
    <source>
        <dbReference type="ARBA" id="ARBA00023015"/>
    </source>
</evidence>
<organism evidence="6 7">
    <name type="scientific">Aquimarina intermedia</name>
    <dbReference type="NCBI Taxonomy" id="350814"/>
    <lineage>
        <taxon>Bacteria</taxon>
        <taxon>Pseudomonadati</taxon>
        <taxon>Bacteroidota</taxon>
        <taxon>Flavobacteriia</taxon>
        <taxon>Flavobacteriales</taxon>
        <taxon>Flavobacteriaceae</taxon>
        <taxon>Aquimarina</taxon>
    </lineage>
</organism>
<evidence type="ECO:0000313" key="7">
    <source>
        <dbReference type="Proteomes" id="UP000324376"/>
    </source>
</evidence>
<evidence type="ECO:0000313" key="6">
    <source>
        <dbReference type="EMBL" id="TYP75009.1"/>
    </source>
</evidence>
<keyword evidence="1" id="KW-0805">Transcription regulation</keyword>
<dbReference type="InterPro" id="IPR010982">
    <property type="entry name" value="Lambda_DNA-bd_dom_sf"/>
</dbReference>
<keyword evidence="7" id="KW-1185">Reference proteome</keyword>
<feature type="region of interest" description="Disordered" evidence="4">
    <location>
        <begin position="76"/>
        <end position="107"/>
    </location>
</feature>
<feature type="compositionally biased region" description="Basic and acidic residues" evidence="4">
    <location>
        <begin position="90"/>
        <end position="104"/>
    </location>
</feature>
<dbReference type="CDD" id="cd00093">
    <property type="entry name" value="HTH_XRE"/>
    <property type="match status" value="1"/>
</dbReference>
<comment type="caution">
    <text evidence="6">The sequence shown here is derived from an EMBL/GenBank/DDBJ whole genome shotgun (WGS) entry which is preliminary data.</text>
</comment>
<sequence>MVNSEKFGKRIQRIMDHYQVSASAFADAMGVGRSSISHILSGRNKPSLDFVMKITEAYPEAQLRWLLYGEGSFPNSKKEELAPAPSSNNKIEKPIPEEKQHVENETDLFTQNETALNQKETIEQNDKIPPIATTASPNFKTSDKKQIERIVIFYSDGSFSAYEN</sequence>
<dbReference type="Gene3D" id="1.10.260.40">
    <property type="entry name" value="lambda repressor-like DNA-binding domains"/>
    <property type="match status" value="1"/>
</dbReference>
<protein>
    <submittedName>
        <fullName evidence="6">Bacteriophage CI repressor-like protein</fullName>
    </submittedName>
</protein>
<dbReference type="Pfam" id="PF07022">
    <property type="entry name" value="Phage_CI_repr"/>
    <property type="match status" value="1"/>
</dbReference>
<dbReference type="InterPro" id="IPR010744">
    <property type="entry name" value="Phage_CI_N"/>
</dbReference>
<dbReference type="GO" id="GO:0003677">
    <property type="term" value="F:DNA binding"/>
    <property type="evidence" value="ECO:0007669"/>
    <property type="project" value="UniProtKB-KW"/>
</dbReference>
<dbReference type="SUPFAM" id="SSF47413">
    <property type="entry name" value="lambda repressor-like DNA-binding domains"/>
    <property type="match status" value="1"/>
</dbReference>
<keyword evidence="3" id="KW-0804">Transcription</keyword>
<proteinExistence type="predicted"/>
<dbReference type="OrthoDB" id="1034290at2"/>
<evidence type="ECO:0000256" key="3">
    <source>
        <dbReference type="ARBA" id="ARBA00023163"/>
    </source>
</evidence>
<name>A0A5S5C753_9FLAO</name>
<dbReference type="InterPro" id="IPR001387">
    <property type="entry name" value="Cro/C1-type_HTH"/>
</dbReference>
<evidence type="ECO:0000256" key="2">
    <source>
        <dbReference type="ARBA" id="ARBA00023125"/>
    </source>
</evidence>
<dbReference type="AlphaFoldDB" id="A0A5S5C753"/>
<reference evidence="6 7" key="1">
    <citation type="submission" date="2019-07" db="EMBL/GenBank/DDBJ databases">
        <title>Genomic Encyclopedia of Archaeal and Bacterial Type Strains, Phase II (KMG-II): from individual species to whole genera.</title>
        <authorList>
            <person name="Goeker M."/>
        </authorList>
    </citation>
    <scope>NUCLEOTIDE SEQUENCE [LARGE SCALE GENOMIC DNA]</scope>
    <source>
        <strain evidence="6 7">DSM 17527</strain>
    </source>
</reference>
<dbReference type="GO" id="GO:0045892">
    <property type="term" value="P:negative regulation of DNA-templated transcription"/>
    <property type="evidence" value="ECO:0007669"/>
    <property type="project" value="InterPro"/>
</dbReference>
<dbReference type="Proteomes" id="UP000324376">
    <property type="component" value="Unassembled WGS sequence"/>
</dbReference>